<evidence type="ECO:0000313" key="10">
    <source>
        <dbReference type="Proteomes" id="UP000030746"/>
    </source>
</evidence>
<dbReference type="AlphaFoldDB" id="V4CJW6"/>
<dbReference type="OMA" id="GFNAFMY"/>
<dbReference type="PROSITE" id="PS00217">
    <property type="entry name" value="SUGAR_TRANSPORT_2"/>
    <property type="match status" value="1"/>
</dbReference>
<evidence type="ECO:0000256" key="2">
    <source>
        <dbReference type="ARBA" id="ARBA00010992"/>
    </source>
</evidence>
<feature type="transmembrane region" description="Helical" evidence="7">
    <location>
        <begin position="137"/>
        <end position="156"/>
    </location>
</feature>
<evidence type="ECO:0000256" key="4">
    <source>
        <dbReference type="ARBA" id="ARBA00022692"/>
    </source>
</evidence>
<dbReference type="SUPFAM" id="SSF103473">
    <property type="entry name" value="MFS general substrate transporter"/>
    <property type="match status" value="1"/>
</dbReference>
<dbReference type="EMBL" id="KB200213">
    <property type="protein sequence ID" value="ESP02505.1"/>
    <property type="molecule type" value="Genomic_DNA"/>
</dbReference>
<sequence>MEMSQNTRPRYGYKRLSIDNEISEDEDTRLMDETGASNSSTHDGGGSVSNMTVHTLNNKNMKEQSTWFVWILSFFAAIGGFLFGYDTGVVSGAMLLLTKRFKLTSLWQEIIVSIAIATAFIGAIFGGFFNNKFGRKATIVLASSLFTVGAVVLGAAENIAMLVVGRAILGLGIGLASMTIPMYIAECSPSHIRGKMVTVNTLFITGGQFIASVIDGGFSYTNDGWRYYSATIIKMGGISDEHEAIWLAALTASINFIFTIVGILAVDRFGRKPLILTSLVGVTISLIILAVGFQLAAVHSPPITQYNTTSGLDNSTCSSYRFCESCIKDTSCGYCFTTSANDSYNGSCLATSTTDSTHSLHGQCNKTNLSGDLVWAYEYCPTSYSWIIIVGLVFYLMFFAPGMGPMPWTYNSEIYPLWARSTGNSLSAATNWLSNLIVSMTFLTLTETLTKYGTYWLFVGICLLALAFFFSVLPETKGKQLEEIETLFDEPWSKCCGSGHVENSYNLQNS</sequence>
<dbReference type="InterPro" id="IPR050814">
    <property type="entry name" value="Myo-inositol_Transporter"/>
</dbReference>
<evidence type="ECO:0000256" key="6">
    <source>
        <dbReference type="ARBA" id="ARBA00023136"/>
    </source>
</evidence>
<reference evidence="9 10" key="1">
    <citation type="journal article" date="2013" name="Nature">
        <title>Insights into bilaterian evolution from three spiralian genomes.</title>
        <authorList>
            <person name="Simakov O."/>
            <person name="Marletaz F."/>
            <person name="Cho S.J."/>
            <person name="Edsinger-Gonzales E."/>
            <person name="Havlak P."/>
            <person name="Hellsten U."/>
            <person name="Kuo D.H."/>
            <person name="Larsson T."/>
            <person name="Lv J."/>
            <person name="Arendt D."/>
            <person name="Savage R."/>
            <person name="Osoegawa K."/>
            <person name="de Jong P."/>
            <person name="Grimwood J."/>
            <person name="Chapman J.A."/>
            <person name="Shapiro H."/>
            <person name="Aerts A."/>
            <person name="Otillar R.P."/>
            <person name="Terry A.Y."/>
            <person name="Boore J.L."/>
            <person name="Grigoriev I.V."/>
            <person name="Lindberg D.R."/>
            <person name="Seaver E.C."/>
            <person name="Weisblat D.A."/>
            <person name="Putnam N.H."/>
            <person name="Rokhsar D.S."/>
        </authorList>
    </citation>
    <scope>NUCLEOTIDE SEQUENCE [LARGE SCALE GENOMIC DNA]</scope>
</reference>
<keyword evidence="6 7" id="KW-0472">Membrane</keyword>
<organism evidence="9 10">
    <name type="scientific">Lottia gigantea</name>
    <name type="common">Giant owl limpet</name>
    <dbReference type="NCBI Taxonomy" id="225164"/>
    <lineage>
        <taxon>Eukaryota</taxon>
        <taxon>Metazoa</taxon>
        <taxon>Spiralia</taxon>
        <taxon>Lophotrochozoa</taxon>
        <taxon>Mollusca</taxon>
        <taxon>Gastropoda</taxon>
        <taxon>Patellogastropoda</taxon>
        <taxon>Lottioidea</taxon>
        <taxon>Lottiidae</taxon>
        <taxon>Lottia</taxon>
    </lineage>
</organism>
<feature type="transmembrane region" description="Helical" evidence="7">
    <location>
        <begin position="162"/>
        <end position="185"/>
    </location>
</feature>
<keyword evidence="3" id="KW-0813">Transport</keyword>
<feature type="transmembrane region" description="Helical" evidence="7">
    <location>
        <begin position="105"/>
        <end position="125"/>
    </location>
</feature>
<dbReference type="HOGENOM" id="CLU_001265_30_5_1"/>
<dbReference type="CTD" id="20241965"/>
<dbReference type="Proteomes" id="UP000030746">
    <property type="component" value="Unassembled WGS sequence"/>
</dbReference>
<dbReference type="PROSITE" id="PS50850">
    <property type="entry name" value="MFS"/>
    <property type="match status" value="1"/>
</dbReference>
<keyword evidence="4 7" id="KW-0812">Transmembrane</keyword>
<evidence type="ECO:0000259" key="8">
    <source>
        <dbReference type="PROSITE" id="PS50850"/>
    </source>
</evidence>
<dbReference type="PANTHER" id="PTHR48020:SF12">
    <property type="entry name" value="PROTON MYO-INOSITOL COTRANSPORTER"/>
    <property type="match status" value="1"/>
</dbReference>
<evidence type="ECO:0000256" key="5">
    <source>
        <dbReference type="ARBA" id="ARBA00022989"/>
    </source>
</evidence>
<comment type="similarity">
    <text evidence="2">Belongs to the major facilitator superfamily. Sugar transporter (TC 2.A.1.1) family.</text>
</comment>
<dbReference type="RefSeq" id="XP_009046800.1">
    <property type="nucleotide sequence ID" value="XM_009048552.1"/>
</dbReference>
<protein>
    <recommendedName>
        <fullName evidence="8">Major facilitator superfamily (MFS) profile domain-containing protein</fullName>
    </recommendedName>
</protein>
<dbReference type="GO" id="GO:0005366">
    <property type="term" value="F:myo-inositol:proton symporter activity"/>
    <property type="evidence" value="ECO:0007669"/>
    <property type="project" value="TreeGrafter"/>
</dbReference>
<name>V4CJW6_LOTGI</name>
<gene>
    <name evidence="9" type="ORF">LOTGIDRAFT_171977</name>
</gene>
<feature type="transmembrane region" description="Helical" evidence="7">
    <location>
        <begin position="67"/>
        <end position="85"/>
    </location>
</feature>
<feature type="transmembrane region" description="Helical" evidence="7">
    <location>
        <begin position="455"/>
        <end position="473"/>
    </location>
</feature>
<feature type="transmembrane region" description="Helical" evidence="7">
    <location>
        <begin position="273"/>
        <end position="297"/>
    </location>
</feature>
<dbReference type="OrthoDB" id="6339427at2759"/>
<dbReference type="InterPro" id="IPR003663">
    <property type="entry name" value="Sugar/inositol_transpt"/>
</dbReference>
<evidence type="ECO:0000256" key="7">
    <source>
        <dbReference type="SAM" id="Phobius"/>
    </source>
</evidence>
<dbReference type="PROSITE" id="PS00216">
    <property type="entry name" value="SUGAR_TRANSPORT_1"/>
    <property type="match status" value="1"/>
</dbReference>
<dbReference type="PRINTS" id="PR00171">
    <property type="entry name" value="SUGRTRNSPORT"/>
</dbReference>
<dbReference type="GO" id="GO:0016324">
    <property type="term" value="C:apical plasma membrane"/>
    <property type="evidence" value="ECO:0007669"/>
    <property type="project" value="TreeGrafter"/>
</dbReference>
<feature type="domain" description="Major facilitator superfamily (MFS) profile" evidence="8">
    <location>
        <begin position="72"/>
        <end position="477"/>
    </location>
</feature>
<dbReference type="InterPro" id="IPR036259">
    <property type="entry name" value="MFS_trans_sf"/>
</dbReference>
<keyword evidence="10" id="KW-1185">Reference proteome</keyword>
<dbReference type="GeneID" id="20241965"/>
<keyword evidence="5 7" id="KW-1133">Transmembrane helix</keyword>
<evidence type="ECO:0000256" key="3">
    <source>
        <dbReference type="ARBA" id="ARBA00022448"/>
    </source>
</evidence>
<proteinExistence type="inferred from homology"/>
<feature type="transmembrane region" description="Helical" evidence="7">
    <location>
        <begin position="384"/>
        <end position="404"/>
    </location>
</feature>
<dbReference type="InterPro" id="IPR020846">
    <property type="entry name" value="MFS_dom"/>
</dbReference>
<comment type="subcellular location">
    <subcellularLocation>
        <location evidence="1">Membrane</location>
        <topology evidence="1">Multi-pass membrane protein</topology>
    </subcellularLocation>
</comment>
<dbReference type="PANTHER" id="PTHR48020">
    <property type="entry name" value="PROTON MYO-INOSITOL COTRANSPORTER"/>
    <property type="match status" value="1"/>
</dbReference>
<evidence type="ECO:0000313" key="9">
    <source>
        <dbReference type="EMBL" id="ESP02505.1"/>
    </source>
</evidence>
<dbReference type="Gene3D" id="1.20.1250.20">
    <property type="entry name" value="MFS general substrate transporter like domains"/>
    <property type="match status" value="3"/>
</dbReference>
<dbReference type="Pfam" id="PF00083">
    <property type="entry name" value="Sugar_tr"/>
    <property type="match status" value="3"/>
</dbReference>
<feature type="transmembrane region" description="Helical" evidence="7">
    <location>
        <begin position="244"/>
        <end position="266"/>
    </location>
</feature>
<evidence type="ECO:0000256" key="1">
    <source>
        <dbReference type="ARBA" id="ARBA00004141"/>
    </source>
</evidence>
<feature type="transmembrane region" description="Helical" evidence="7">
    <location>
        <begin position="197"/>
        <end position="218"/>
    </location>
</feature>
<feature type="transmembrane region" description="Helical" evidence="7">
    <location>
        <begin position="425"/>
        <end position="443"/>
    </location>
</feature>
<dbReference type="KEGG" id="lgi:LOTGIDRAFT_171977"/>
<dbReference type="InterPro" id="IPR005829">
    <property type="entry name" value="Sugar_transporter_CS"/>
</dbReference>
<accession>V4CJW6</accession>
<dbReference type="InterPro" id="IPR005828">
    <property type="entry name" value="MFS_sugar_transport-like"/>
</dbReference>